<sequence>MDIDANTKLLILEAMAKPRPQFFSKIRHPNADKPSSRVGKVKTWMVIDTLSYNRLQRFHLCHDDLQLFDPSEALKHYTITYHPEIGPRPTKQQRNLRAFEEWLRSIFLHNVPNEVEIWQVDLSRDEARTKKAWYENFYGIKLVQWTRKIPHVEHPHREKRDTPVLKSAMPITTEWDAEEDGWENKRTGRYFVTMPDYCFIGDNSQQEQREPWDAFGECSKATFNTTMQPVEEERYINIKCTLKDRAGHEFQQWRAYLYEMRPMGRHDRPCDKEKRERYPLTEEETEDEHSAKRRWSAYQRGNHGAPDEEMQDEEPQLDEMKN</sequence>
<accession>A0A8H3UJG6</accession>
<dbReference type="AlphaFoldDB" id="A0A8H3UJG6"/>
<name>A0A8H3UJG6_VENIN</name>
<proteinExistence type="predicted"/>
<protein>
    <submittedName>
        <fullName evidence="2">Uncharacterized protein</fullName>
    </submittedName>
</protein>
<evidence type="ECO:0000256" key="1">
    <source>
        <dbReference type="SAM" id="MobiDB-lite"/>
    </source>
</evidence>
<evidence type="ECO:0000313" key="3">
    <source>
        <dbReference type="Proteomes" id="UP000433883"/>
    </source>
</evidence>
<feature type="region of interest" description="Disordered" evidence="1">
    <location>
        <begin position="265"/>
        <end position="322"/>
    </location>
</feature>
<dbReference type="EMBL" id="WNWQ01000295">
    <property type="protein sequence ID" value="KAE9971399.1"/>
    <property type="molecule type" value="Genomic_DNA"/>
</dbReference>
<reference evidence="2 3" key="1">
    <citation type="submission" date="2019-11" db="EMBL/GenBank/DDBJ databases">
        <title>Venturia inaequalis Genome Resource.</title>
        <authorList>
            <person name="Lichtner F.J."/>
        </authorList>
    </citation>
    <scope>NUCLEOTIDE SEQUENCE [LARGE SCALE GENOMIC DNA]</scope>
    <source>
        <strain evidence="2">Bline_iso_100314</strain>
    </source>
</reference>
<evidence type="ECO:0000313" key="2">
    <source>
        <dbReference type="EMBL" id="KAE9971399.1"/>
    </source>
</evidence>
<comment type="caution">
    <text evidence="2">The sequence shown here is derived from an EMBL/GenBank/DDBJ whole genome shotgun (WGS) entry which is preliminary data.</text>
</comment>
<dbReference type="Proteomes" id="UP000433883">
    <property type="component" value="Unassembled WGS sequence"/>
</dbReference>
<feature type="compositionally biased region" description="Basic and acidic residues" evidence="1">
    <location>
        <begin position="265"/>
        <end position="280"/>
    </location>
</feature>
<organism evidence="2 3">
    <name type="scientific">Venturia inaequalis</name>
    <name type="common">Apple scab fungus</name>
    <dbReference type="NCBI Taxonomy" id="5025"/>
    <lineage>
        <taxon>Eukaryota</taxon>
        <taxon>Fungi</taxon>
        <taxon>Dikarya</taxon>
        <taxon>Ascomycota</taxon>
        <taxon>Pezizomycotina</taxon>
        <taxon>Dothideomycetes</taxon>
        <taxon>Pleosporomycetidae</taxon>
        <taxon>Venturiales</taxon>
        <taxon>Venturiaceae</taxon>
        <taxon>Venturia</taxon>
    </lineage>
</organism>
<gene>
    <name evidence="2" type="ORF">BLS_004443</name>
</gene>
<feature type="compositionally biased region" description="Acidic residues" evidence="1">
    <location>
        <begin position="307"/>
        <end position="322"/>
    </location>
</feature>